<name>V6LMY0_9EUKA</name>
<sequence length="391" mass="46031">MKCILCNHQNTTICQRCYQYYCQHHLNHQRFCDDVLVKIYCLKNVSPYDIIIQKQKLYTTEYEKLYNLLLEKLDFIKANFQNSQQLSDLLLEESSCCGAVYQKKIQYKTQTQKITYYQHMQALLFHNIKVGAGNSFYGQIAAINNANLDMINGNMSATRRTVQVIQKHENHRVNDLISFTKIQLKIEIQLKVSTDDLQKIVKYRSTRQNNSVIFVVCYLIFAKCKGFKSVIFNKEIIILYEILREIMHKISKMGDVQSRCLVLIYIQIWIYLDGKGRKRVKPEFTEIRSLIDTFSCHQQGYKSLGLIYHEYQDEYIILNNLQDVEAHFQTMKLRAYVCKEELEKKQLIDTILMINEENKLDQLSIIEINESDALLQQCQEMDSILKSVLGI</sequence>
<dbReference type="Proteomes" id="UP000018208">
    <property type="component" value="Unassembled WGS sequence"/>
</dbReference>
<evidence type="ECO:0000313" key="2">
    <source>
        <dbReference type="EMBL" id="KAH0577068.1"/>
    </source>
</evidence>
<evidence type="ECO:0000313" key="3">
    <source>
        <dbReference type="Proteomes" id="UP000018208"/>
    </source>
</evidence>
<accession>V6LMY0</accession>
<reference evidence="1 2" key="1">
    <citation type="journal article" date="2014" name="PLoS Genet.">
        <title>The Genome of Spironucleus salmonicida Highlights a Fish Pathogen Adapted to Fluctuating Environments.</title>
        <authorList>
            <person name="Xu F."/>
            <person name="Jerlstrom-Hultqvist J."/>
            <person name="Einarsson E."/>
            <person name="Astvaldsson A."/>
            <person name="Svard S.G."/>
            <person name="Andersson J.O."/>
        </authorList>
    </citation>
    <scope>NUCLEOTIDE SEQUENCE</scope>
    <source>
        <strain evidence="2">ATCC 50377</strain>
    </source>
</reference>
<dbReference type="EMBL" id="KI546090">
    <property type="protein sequence ID" value="EST45578.1"/>
    <property type="molecule type" value="Genomic_DNA"/>
</dbReference>
<dbReference type="AlphaFoldDB" id="V6LMY0"/>
<gene>
    <name evidence="1" type="ORF">SS50377_14419</name>
    <name evidence="2" type="ORF">SS50377_20417</name>
</gene>
<protein>
    <submittedName>
        <fullName evidence="1">Uncharacterized protein</fullName>
    </submittedName>
</protein>
<reference evidence="2" key="2">
    <citation type="submission" date="2020-12" db="EMBL/GenBank/DDBJ databases">
        <title>New Spironucleus salmonicida genome in near-complete chromosomes.</title>
        <authorList>
            <person name="Xu F."/>
            <person name="Kurt Z."/>
            <person name="Jimenez-Gonzalez A."/>
            <person name="Astvaldsson A."/>
            <person name="Andersson J.O."/>
            <person name="Svard S.G."/>
        </authorList>
    </citation>
    <scope>NUCLEOTIDE SEQUENCE</scope>
    <source>
        <strain evidence="2">ATCC 50377</strain>
    </source>
</reference>
<evidence type="ECO:0000313" key="1">
    <source>
        <dbReference type="EMBL" id="EST45578.1"/>
    </source>
</evidence>
<dbReference type="EMBL" id="AUWU02000001">
    <property type="protein sequence ID" value="KAH0577068.1"/>
    <property type="molecule type" value="Genomic_DNA"/>
</dbReference>
<organism evidence="1">
    <name type="scientific">Spironucleus salmonicida</name>
    <dbReference type="NCBI Taxonomy" id="348837"/>
    <lineage>
        <taxon>Eukaryota</taxon>
        <taxon>Metamonada</taxon>
        <taxon>Diplomonadida</taxon>
        <taxon>Hexamitidae</taxon>
        <taxon>Hexamitinae</taxon>
        <taxon>Spironucleus</taxon>
    </lineage>
</organism>
<dbReference type="VEuPathDB" id="GiardiaDB:SS50377_20417"/>
<keyword evidence="3" id="KW-1185">Reference proteome</keyword>
<proteinExistence type="predicted"/>